<dbReference type="Pfam" id="PF00072">
    <property type="entry name" value="Response_reg"/>
    <property type="match status" value="1"/>
</dbReference>
<organism evidence="3 4">
    <name type="scientific">Pelagicoccus albus</name>
    <dbReference type="NCBI Taxonomy" id="415222"/>
    <lineage>
        <taxon>Bacteria</taxon>
        <taxon>Pseudomonadati</taxon>
        <taxon>Verrucomicrobiota</taxon>
        <taxon>Opitutia</taxon>
        <taxon>Puniceicoccales</taxon>
        <taxon>Pelagicoccaceae</taxon>
        <taxon>Pelagicoccus</taxon>
    </lineage>
</organism>
<reference evidence="3 4" key="1">
    <citation type="submission" date="2020-07" db="EMBL/GenBank/DDBJ databases">
        <authorList>
            <person name="Feng X."/>
        </authorList>
    </citation>
    <scope>NUCLEOTIDE SEQUENCE [LARGE SCALE GENOMIC DNA]</scope>
    <source>
        <strain evidence="3 4">JCM23202</strain>
    </source>
</reference>
<proteinExistence type="predicted"/>
<keyword evidence="4" id="KW-1185">Reference proteome</keyword>
<evidence type="ECO:0000313" key="4">
    <source>
        <dbReference type="Proteomes" id="UP000526501"/>
    </source>
</evidence>
<dbReference type="SUPFAM" id="SSF52172">
    <property type="entry name" value="CheY-like"/>
    <property type="match status" value="1"/>
</dbReference>
<sequence length="138" mass="15511">MTPRKQETNSQRRALLAEDNTFIRELVATYLEKLGYEVSQAPNGADAIDILNQSSDQHFDVIVTDLLMPKASGDRVIKEARRSGACDRFLVMSGNLYDPKFTSEDPDPDSEFIEKPFTFTDFEAKLSDLGCKQKAELS</sequence>
<dbReference type="InterPro" id="IPR001789">
    <property type="entry name" value="Sig_transdc_resp-reg_receiver"/>
</dbReference>
<dbReference type="EMBL" id="JACHVC010000013">
    <property type="protein sequence ID" value="MBC2607791.1"/>
    <property type="molecule type" value="Genomic_DNA"/>
</dbReference>
<dbReference type="PANTHER" id="PTHR43228">
    <property type="entry name" value="TWO-COMPONENT RESPONSE REGULATOR"/>
    <property type="match status" value="1"/>
</dbReference>
<dbReference type="Gene3D" id="3.40.50.2300">
    <property type="match status" value="1"/>
</dbReference>
<dbReference type="RefSeq" id="WP_185661656.1">
    <property type="nucleotide sequence ID" value="NZ_CAWPOO010000013.1"/>
</dbReference>
<dbReference type="InterPro" id="IPR052048">
    <property type="entry name" value="ST_Response_Regulator"/>
</dbReference>
<name>A0A7X1E9W7_9BACT</name>
<accession>A0A7X1E9W7</accession>
<dbReference type="PANTHER" id="PTHR43228:SF1">
    <property type="entry name" value="TWO-COMPONENT RESPONSE REGULATOR ARR22"/>
    <property type="match status" value="1"/>
</dbReference>
<protein>
    <submittedName>
        <fullName evidence="3">Response regulator</fullName>
    </submittedName>
</protein>
<dbReference type="SMART" id="SM00448">
    <property type="entry name" value="REC"/>
    <property type="match status" value="1"/>
</dbReference>
<dbReference type="InterPro" id="IPR011006">
    <property type="entry name" value="CheY-like_superfamily"/>
</dbReference>
<dbReference type="AlphaFoldDB" id="A0A7X1E9W7"/>
<gene>
    <name evidence="3" type="ORF">H5P27_17185</name>
</gene>
<keyword evidence="1" id="KW-0597">Phosphoprotein</keyword>
<dbReference type="Proteomes" id="UP000526501">
    <property type="component" value="Unassembled WGS sequence"/>
</dbReference>
<evidence type="ECO:0000256" key="1">
    <source>
        <dbReference type="PROSITE-ProRule" id="PRU00169"/>
    </source>
</evidence>
<evidence type="ECO:0000259" key="2">
    <source>
        <dbReference type="PROSITE" id="PS50110"/>
    </source>
</evidence>
<evidence type="ECO:0000313" key="3">
    <source>
        <dbReference type="EMBL" id="MBC2607791.1"/>
    </source>
</evidence>
<comment type="caution">
    <text evidence="3">The sequence shown here is derived from an EMBL/GenBank/DDBJ whole genome shotgun (WGS) entry which is preliminary data.</text>
</comment>
<dbReference type="PROSITE" id="PS50110">
    <property type="entry name" value="RESPONSE_REGULATORY"/>
    <property type="match status" value="1"/>
</dbReference>
<dbReference type="GO" id="GO:0000160">
    <property type="term" value="P:phosphorelay signal transduction system"/>
    <property type="evidence" value="ECO:0007669"/>
    <property type="project" value="InterPro"/>
</dbReference>
<feature type="modified residue" description="4-aspartylphosphate" evidence="1">
    <location>
        <position position="65"/>
    </location>
</feature>
<feature type="domain" description="Response regulatory" evidence="2">
    <location>
        <begin position="13"/>
        <end position="130"/>
    </location>
</feature>